<dbReference type="VEuPathDB" id="FungiDB:F9C07_12939"/>
<name>A0A7U2N0J4_ASPFN</name>
<keyword evidence="2" id="KW-1185">Reference proteome</keyword>
<sequence length="69" mass="7530">MHTPLQIGWDRDVCYLTESISCIAKSLQGVDSGLASVLHNYSAVMHSIIMYKGIGETQRPLVTQAGCSF</sequence>
<evidence type="ECO:0000313" key="2">
    <source>
        <dbReference type="Proteomes" id="UP000596276"/>
    </source>
</evidence>
<proteinExistence type="predicted"/>
<protein>
    <submittedName>
        <fullName evidence="1">Uncharacterized protein</fullName>
    </submittedName>
</protein>
<dbReference type="AlphaFoldDB" id="A0A7U2N0J4"/>
<accession>A0A7U2N0J4</accession>
<gene>
    <name evidence="1" type="ORF">F9C07_12939</name>
</gene>
<dbReference type="EMBL" id="CP044616">
    <property type="protein sequence ID" value="QRD93286.1"/>
    <property type="molecule type" value="Genomic_DNA"/>
</dbReference>
<organism evidence="1 2">
    <name type="scientific">Aspergillus flavus (strain ATCC 200026 / FGSC A1120 / IAM 13836 / NRRL 3357 / JCM 12722 / SRRC 167)</name>
    <dbReference type="NCBI Taxonomy" id="332952"/>
    <lineage>
        <taxon>Eukaryota</taxon>
        <taxon>Fungi</taxon>
        <taxon>Dikarya</taxon>
        <taxon>Ascomycota</taxon>
        <taxon>Pezizomycotina</taxon>
        <taxon>Eurotiomycetes</taxon>
        <taxon>Eurotiomycetidae</taxon>
        <taxon>Eurotiales</taxon>
        <taxon>Aspergillaceae</taxon>
        <taxon>Aspergillus</taxon>
        <taxon>Aspergillus subgen. Circumdati</taxon>
    </lineage>
</organism>
<dbReference type="Proteomes" id="UP000596276">
    <property type="component" value="Chromosome 8"/>
</dbReference>
<reference evidence="2" key="1">
    <citation type="journal article" date="2021" name="G3 (Bethesda)">
        <title>Chromosome assembled and annotated genome sequence of Aspergillus flavus NRRL 3357.</title>
        <authorList>
            <person name="Skerker J.M."/>
            <person name="Pianalto K.M."/>
            <person name="Mondo S.J."/>
            <person name="Yang K."/>
            <person name="Arkin A.P."/>
            <person name="Keller N.P."/>
            <person name="Grigoriev I.V."/>
            <person name="Louise Glass N.L."/>
        </authorList>
    </citation>
    <scope>NUCLEOTIDE SEQUENCE [LARGE SCALE GENOMIC DNA]</scope>
    <source>
        <strain evidence="2">ATCC 200026 / FGSC A1120 / IAM 13836 / NRRL 3357 / JCM 12722 / SRRC 167</strain>
    </source>
</reference>
<evidence type="ECO:0000313" key="1">
    <source>
        <dbReference type="EMBL" id="QRD93286.1"/>
    </source>
</evidence>